<dbReference type="AlphaFoldDB" id="H0E9E8"/>
<dbReference type="GO" id="GO:0008757">
    <property type="term" value="F:S-adenosylmethionine-dependent methyltransferase activity"/>
    <property type="evidence" value="ECO:0007669"/>
    <property type="project" value="InterPro"/>
</dbReference>
<dbReference type="Pfam" id="PF08241">
    <property type="entry name" value="Methyltransf_11"/>
    <property type="match status" value="1"/>
</dbReference>
<keyword evidence="3" id="KW-1185">Reference proteome</keyword>
<dbReference type="EMBL" id="AGUD01000258">
    <property type="protein sequence ID" value="EHN09703.1"/>
    <property type="molecule type" value="Genomic_DNA"/>
</dbReference>
<evidence type="ECO:0000259" key="1">
    <source>
        <dbReference type="Pfam" id="PF08241"/>
    </source>
</evidence>
<name>H0E9E8_9ACTN</name>
<dbReference type="SUPFAM" id="SSF53335">
    <property type="entry name" value="S-adenosyl-L-methionine-dependent methyltransferases"/>
    <property type="match status" value="1"/>
</dbReference>
<evidence type="ECO:0000313" key="2">
    <source>
        <dbReference type="EMBL" id="EHN09703.1"/>
    </source>
</evidence>
<dbReference type="Proteomes" id="UP000005143">
    <property type="component" value="Unassembled WGS sequence"/>
</dbReference>
<dbReference type="Gene3D" id="3.40.50.150">
    <property type="entry name" value="Vaccinia Virus protein VP39"/>
    <property type="match status" value="1"/>
</dbReference>
<reference evidence="2 3" key="1">
    <citation type="journal article" date="2013" name="Biodegradation">
        <title>Quantitative proteomic analysis of ibuprofen-degrading Patulibacter sp. strain I11.</title>
        <authorList>
            <person name="Almeida B."/>
            <person name="Kjeldal H."/>
            <person name="Lolas I."/>
            <person name="Knudsen A.D."/>
            <person name="Carvalho G."/>
            <person name="Nielsen K.L."/>
            <person name="Barreto Crespo M.T."/>
            <person name="Stensballe A."/>
            <person name="Nielsen J.L."/>
        </authorList>
    </citation>
    <scope>NUCLEOTIDE SEQUENCE [LARGE SCALE GENOMIC DNA]</scope>
    <source>
        <strain evidence="2 3">I11</strain>
    </source>
</reference>
<dbReference type="InterPro" id="IPR013216">
    <property type="entry name" value="Methyltransf_11"/>
</dbReference>
<dbReference type="InterPro" id="IPR029063">
    <property type="entry name" value="SAM-dependent_MTases_sf"/>
</dbReference>
<proteinExistence type="predicted"/>
<feature type="domain" description="Methyltransferase type 11" evidence="1">
    <location>
        <begin position="62"/>
        <end position="109"/>
    </location>
</feature>
<dbReference type="RefSeq" id="WP_007577586.1">
    <property type="nucleotide sequence ID" value="NZ_AGUD01000258.1"/>
</dbReference>
<accession>H0E9E8</accession>
<sequence>MLPAATDRILALPDDALVLDVGGWAAPFNRADWVIDAMPFPTRGKMGFSYGGDRERFGADTWVVQDICAREPWPFADDQFDLVMCVTTLEDLRDPIWVLQEMSRVAKAGYLEVPSILGELVWRLPGEGPYVGNRHHHWFCRIEGAGPAVDGVADAGDGASITFIHKQHSVHNDRTVRVTPSMARELAVHEYLQGLFWTGDLPASEQLLIGETLHEELRATVAARFPPTAAERGLRRAEGALIGRGERVLTPLRRAVGDHLRQARGGQLPAVPEMLDRHVRSGLGKPRDE</sequence>
<organism evidence="2 3">
    <name type="scientific">Patulibacter medicamentivorans</name>
    <dbReference type="NCBI Taxonomy" id="1097667"/>
    <lineage>
        <taxon>Bacteria</taxon>
        <taxon>Bacillati</taxon>
        <taxon>Actinomycetota</taxon>
        <taxon>Thermoleophilia</taxon>
        <taxon>Solirubrobacterales</taxon>
        <taxon>Patulibacteraceae</taxon>
        <taxon>Patulibacter</taxon>
    </lineage>
</organism>
<protein>
    <recommendedName>
        <fullName evidence="1">Methyltransferase type 11 domain-containing protein</fullName>
    </recommendedName>
</protein>
<gene>
    <name evidence="2" type="ORF">PAI11_34670</name>
</gene>
<comment type="caution">
    <text evidence="2">The sequence shown here is derived from an EMBL/GenBank/DDBJ whole genome shotgun (WGS) entry which is preliminary data.</text>
</comment>
<evidence type="ECO:0000313" key="3">
    <source>
        <dbReference type="Proteomes" id="UP000005143"/>
    </source>
</evidence>